<feature type="compositionally biased region" description="Acidic residues" evidence="1">
    <location>
        <begin position="868"/>
        <end position="877"/>
    </location>
</feature>
<dbReference type="OrthoDB" id="6513042at2759"/>
<feature type="compositionally biased region" description="Polar residues" evidence="1">
    <location>
        <begin position="914"/>
        <end position="929"/>
    </location>
</feature>
<feature type="compositionally biased region" description="Basic and acidic residues" evidence="1">
    <location>
        <begin position="1091"/>
        <end position="1104"/>
    </location>
</feature>
<feature type="compositionally biased region" description="Basic and acidic residues" evidence="1">
    <location>
        <begin position="898"/>
        <end position="913"/>
    </location>
</feature>
<proteinExistence type="predicted"/>
<keyword evidence="2" id="KW-0347">Helicase</keyword>
<feature type="compositionally biased region" description="Basic and acidic residues" evidence="1">
    <location>
        <begin position="732"/>
        <end position="743"/>
    </location>
</feature>
<feature type="compositionally biased region" description="Basic and acidic residues" evidence="1">
    <location>
        <begin position="1259"/>
        <end position="1282"/>
    </location>
</feature>
<evidence type="ECO:0000256" key="1">
    <source>
        <dbReference type="SAM" id="MobiDB-lite"/>
    </source>
</evidence>
<feature type="region of interest" description="Disordered" evidence="1">
    <location>
        <begin position="1213"/>
        <end position="1344"/>
    </location>
</feature>
<feature type="compositionally biased region" description="Basic and acidic residues" evidence="1">
    <location>
        <begin position="1213"/>
        <end position="1235"/>
    </location>
</feature>
<feature type="region of interest" description="Disordered" evidence="1">
    <location>
        <begin position="644"/>
        <end position="877"/>
    </location>
</feature>
<feature type="region of interest" description="Disordered" evidence="1">
    <location>
        <begin position="1176"/>
        <end position="1195"/>
    </location>
</feature>
<gene>
    <name evidence="2" type="ORF">BSL78_05631</name>
</gene>
<feature type="region of interest" description="Disordered" evidence="1">
    <location>
        <begin position="476"/>
        <end position="499"/>
    </location>
</feature>
<feature type="compositionally biased region" description="Acidic residues" evidence="1">
    <location>
        <begin position="647"/>
        <end position="659"/>
    </location>
</feature>
<feature type="compositionally biased region" description="Acidic residues" evidence="1">
    <location>
        <begin position="1305"/>
        <end position="1331"/>
    </location>
</feature>
<name>A0A2G8LB32_STIJA</name>
<feature type="compositionally biased region" description="Polar residues" evidence="1">
    <location>
        <begin position="746"/>
        <end position="766"/>
    </location>
</feature>
<feature type="compositionally biased region" description="Polar residues" evidence="1">
    <location>
        <begin position="941"/>
        <end position="954"/>
    </location>
</feature>
<dbReference type="Proteomes" id="UP000230750">
    <property type="component" value="Unassembled WGS sequence"/>
</dbReference>
<keyword evidence="2" id="KW-0067">ATP-binding</keyword>
<organism evidence="2 3">
    <name type="scientific">Stichopus japonicus</name>
    <name type="common">Sea cucumber</name>
    <dbReference type="NCBI Taxonomy" id="307972"/>
    <lineage>
        <taxon>Eukaryota</taxon>
        <taxon>Metazoa</taxon>
        <taxon>Echinodermata</taxon>
        <taxon>Eleutherozoa</taxon>
        <taxon>Echinozoa</taxon>
        <taxon>Holothuroidea</taxon>
        <taxon>Aspidochirotacea</taxon>
        <taxon>Aspidochirotida</taxon>
        <taxon>Stichopodidae</taxon>
        <taxon>Apostichopus</taxon>
    </lineage>
</organism>
<comment type="caution">
    <text evidence="2">The sequence shown here is derived from an EMBL/GenBank/DDBJ whole genome shotgun (WGS) entry which is preliminary data.</text>
</comment>
<dbReference type="STRING" id="307972.A0A2G8LB32"/>
<accession>A0A2G8LB32</accession>
<feature type="region of interest" description="Disordered" evidence="1">
    <location>
        <begin position="615"/>
        <end position="634"/>
    </location>
</feature>
<feature type="compositionally biased region" description="Basic and acidic residues" evidence="1">
    <location>
        <begin position="476"/>
        <end position="485"/>
    </location>
</feature>
<sequence length="1375" mass="154917">IRYVELTQVESSMAERENSEEVEESTQGIVHATDDMIHWCSKCGSNFDHVSFFKKFSAGAMKEPVPDELLCLNRCWKCVQEYYQRRRKYLEGCELQTEGLLYTFECIVLMHFLKCLNNKRKAKRRSKDRAISSMSPPKDHAKIGLPIVVQQILQYPFSLHERNPSIIKKKKIDDLFIEILVDLLKEKKDYLNVSKFPGLYLLLIHPNEEIHSWAKGAVKNFCPIELQDSSDLLRAINLVLSVLKFNLQTDPILCDNLGLEEPSCRNNNVSSLQYERLLARVHREIPQTILNSLLQAAASEDPGGSAFLKKLSCFAVVLKSFKGEVWLQVHQTQELVFLSIIKCKVWLTVLDEMCSLVQHRLFHLQPNMEHYQSCKGPSECNFCHFKHRKKNQLVIEVEVPFLRNQENLATLMRITRNLFREKFLLGRSSSKGISIPKRVLPSQAGFLTYDQIVCMVASEQQGNLNQMIDFREESPRSLNTTKEKPNSSVATGNIDSKDDEGLSKMLEKIHKEKVSSTPRKHGPNSQMKFPPKGKKRRKMYPIPPKRTSDVKAGGQYSHNRLRTTIHLDKKGEISPRDAQRLGLRKCVVSIKKLLYPRKNELPQEGSNSIEEHEALLPPKKKAHPLPCDSDSTDCEMDTAQTYVMGDKDDEDLPGDMEVDPPERNTGRKESGSIAGNNSLASHDNDQQISDISSSQTDDRNDTVPNAILLNSGKHNKIMESDSDSEWDPPDVLNRDGVNRELYNREGTFSKTEPSQINKGQSSTLQEATERKVERKEMEGKENSVEEIGKVPRVKRSEPMDDFIEKKEALIRKIMGQEERSNDDREVSRPKSNETGHEDGRGKSTVDEAVKIKQEKFDDAEDNAHEILSSDDEDDDDILEIKVIHPFCYVVSTDDEDETEKKTAGQELEDKDKNQAMSTVSVERATTTSLGIRPSSPGEKQAQMTEEASMTSGNAPSAEVQKLANTEGEISPSKPVNETSHVEEHRQSRKEQRTITILNRKPQSPVHNNSVQSIGSEEYHSLAQTTKGKCDPSSCNACKDQKGKHRVPAPHEDSARRKRKMQHVVRKDDSDKDSVFMNNEVDSGADGDDEDVRVGLDKDEGKSSSEEENGDWEVENGDEEKSLPKDSEKAANASDTNDSLVDSDAETDDGSGLGEAHNMHSLDFLDEALMVNGWRREASKNVDDDVEDGESSDGLELSEIIDHTESLVWDVKEEKQEKGMEDEKNLIIKKDVKESNDGNVNRITEHRPSHHHAVSAPDINRVDVESESVMRDVSKTGKVDKGAGDSSSPQKGDKLLINILEGVGPDGDDDEDEEEGSDGWLEGDGEAEDENEEVFKDNSGWVPDDQENVSCSSQGFEVSNKNLRWMACVQKSRPVT</sequence>
<feature type="region of interest" description="Disordered" evidence="1">
    <location>
        <begin position="511"/>
        <end position="553"/>
    </location>
</feature>
<feature type="compositionally biased region" description="Acidic residues" evidence="1">
    <location>
        <begin position="1105"/>
        <end position="1117"/>
    </location>
</feature>
<feature type="compositionally biased region" description="Basic and acidic residues" evidence="1">
    <location>
        <begin position="660"/>
        <end position="670"/>
    </location>
</feature>
<feature type="compositionally biased region" description="Low complexity" evidence="1">
    <location>
        <begin position="686"/>
        <end position="695"/>
    </location>
</feature>
<evidence type="ECO:0000313" key="3">
    <source>
        <dbReference type="Proteomes" id="UP000230750"/>
    </source>
</evidence>
<feature type="compositionally biased region" description="Basic and acidic residues" evidence="1">
    <location>
        <begin position="767"/>
        <end position="864"/>
    </location>
</feature>
<dbReference type="EMBL" id="MRZV01000141">
    <property type="protein sequence ID" value="PIK57478.1"/>
    <property type="molecule type" value="Genomic_DNA"/>
</dbReference>
<keyword evidence="3" id="KW-1185">Reference proteome</keyword>
<feature type="compositionally biased region" description="Basic and acidic residues" evidence="1">
    <location>
        <begin position="979"/>
        <end position="992"/>
    </location>
</feature>
<protein>
    <submittedName>
        <fullName evidence="2">Putative helicase senataxin</fullName>
    </submittedName>
</protein>
<feature type="non-terminal residue" evidence="2">
    <location>
        <position position="1"/>
    </location>
</feature>
<feature type="compositionally biased region" description="Basic and acidic residues" evidence="1">
    <location>
        <begin position="1064"/>
        <end position="1073"/>
    </location>
</feature>
<evidence type="ECO:0000313" key="2">
    <source>
        <dbReference type="EMBL" id="PIK57478.1"/>
    </source>
</evidence>
<dbReference type="GO" id="GO:0004386">
    <property type="term" value="F:helicase activity"/>
    <property type="evidence" value="ECO:0007669"/>
    <property type="project" value="UniProtKB-KW"/>
</dbReference>
<feature type="region of interest" description="Disordered" evidence="1">
    <location>
        <begin position="891"/>
        <end position="1156"/>
    </location>
</feature>
<reference evidence="2 3" key="1">
    <citation type="journal article" date="2017" name="PLoS Biol.">
        <title>The sea cucumber genome provides insights into morphological evolution and visceral regeneration.</title>
        <authorList>
            <person name="Zhang X."/>
            <person name="Sun L."/>
            <person name="Yuan J."/>
            <person name="Sun Y."/>
            <person name="Gao Y."/>
            <person name="Zhang L."/>
            <person name="Li S."/>
            <person name="Dai H."/>
            <person name="Hamel J.F."/>
            <person name="Liu C."/>
            <person name="Yu Y."/>
            <person name="Liu S."/>
            <person name="Lin W."/>
            <person name="Guo K."/>
            <person name="Jin S."/>
            <person name="Xu P."/>
            <person name="Storey K.B."/>
            <person name="Huan P."/>
            <person name="Zhang T."/>
            <person name="Zhou Y."/>
            <person name="Zhang J."/>
            <person name="Lin C."/>
            <person name="Li X."/>
            <person name="Xing L."/>
            <person name="Huo D."/>
            <person name="Sun M."/>
            <person name="Wang L."/>
            <person name="Mercier A."/>
            <person name="Li F."/>
            <person name="Yang H."/>
            <person name="Xiang J."/>
        </authorList>
    </citation>
    <scope>NUCLEOTIDE SEQUENCE [LARGE SCALE GENOMIC DNA]</scope>
    <source>
        <strain evidence="2">Shaxun</strain>
        <tissue evidence="2">Muscle</tissue>
    </source>
</reference>
<feature type="compositionally biased region" description="Acidic residues" evidence="1">
    <location>
        <begin position="1183"/>
        <end position="1192"/>
    </location>
</feature>
<feature type="compositionally biased region" description="Polar residues" evidence="1">
    <location>
        <begin position="993"/>
        <end position="1014"/>
    </location>
</feature>
<keyword evidence="2" id="KW-0547">Nucleotide-binding</keyword>
<keyword evidence="2" id="KW-0378">Hydrolase</keyword>
<feature type="compositionally biased region" description="Basic and acidic residues" evidence="1">
    <location>
        <begin position="1118"/>
        <end position="1128"/>
    </location>
</feature>